<evidence type="ECO:0000256" key="9">
    <source>
        <dbReference type="ARBA" id="ARBA00048266"/>
    </source>
</evidence>
<evidence type="ECO:0000256" key="1">
    <source>
        <dbReference type="ARBA" id="ARBA00001917"/>
    </source>
</evidence>
<gene>
    <name evidence="14" type="primary">dusB</name>
    <name evidence="14" type="ORF">AWC38_SpisGene21107</name>
</gene>
<dbReference type="STRING" id="50429.A0A2B4RAN7"/>
<feature type="domain" description="DUS-like FMN-binding" evidence="13">
    <location>
        <begin position="1"/>
        <end position="211"/>
    </location>
</feature>
<dbReference type="GO" id="GO:0102265">
    <property type="term" value="F:tRNA-dihydrouridine47 synthase activity"/>
    <property type="evidence" value="ECO:0007669"/>
    <property type="project" value="UniProtKB-EC"/>
</dbReference>
<organism evidence="14">
    <name type="scientific">Stylophora pistillata</name>
    <name type="common">Smooth cauliflower coral</name>
    <dbReference type="NCBI Taxonomy" id="50429"/>
    <lineage>
        <taxon>Eukaryota</taxon>
        <taxon>Metazoa</taxon>
        <taxon>Cnidaria</taxon>
        <taxon>Anthozoa</taxon>
        <taxon>Hexacorallia</taxon>
        <taxon>Scleractinia</taxon>
        <taxon>Astrocoeniina</taxon>
        <taxon>Pocilloporidae</taxon>
        <taxon>Stylophora</taxon>
    </lineage>
</organism>
<evidence type="ECO:0000313" key="14">
    <source>
        <dbReference type="EMBL" id="PFX14721.1"/>
    </source>
</evidence>
<evidence type="ECO:0000256" key="7">
    <source>
        <dbReference type="ARBA" id="ARBA00022857"/>
    </source>
</evidence>
<evidence type="ECO:0000256" key="6">
    <source>
        <dbReference type="ARBA" id="ARBA00022694"/>
    </source>
</evidence>
<dbReference type="PROSITE" id="PS00018">
    <property type="entry name" value="EF_HAND_1"/>
    <property type="match status" value="1"/>
</dbReference>
<name>A0A2B4RAN7_STYPI</name>
<dbReference type="EC" id="1.3.1.89" evidence="3"/>
<dbReference type="InterPro" id="IPR018517">
    <property type="entry name" value="tRNA_hU_synthase_CS"/>
</dbReference>
<evidence type="ECO:0000256" key="3">
    <source>
        <dbReference type="ARBA" id="ARBA00012376"/>
    </source>
</evidence>
<evidence type="ECO:0000256" key="5">
    <source>
        <dbReference type="ARBA" id="ARBA00022643"/>
    </source>
</evidence>
<dbReference type="CDD" id="cd02801">
    <property type="entry name" value="DUS_like_FMN"/>
    <property type="match status" value="1"/>
</dbReference>
<comment type="catalytic activity">
    <reaction evidence="10">
        <text>a 5,6-dihydrouridine in mRNA + NAD(+) = a uridine in mRNA + NADH + H(+)</text>
        <dbReference type="Rhea" id="RHEA:69851"/>
        <dbReference type="Rhea" id="RHEA-COMP:14658"/>
        <dbReference type="Rhea" id="RHEA-COMP:17789"/>
        <dbReference type="ChEBI" id="CHEBI:15378"/>
        <dbReference type="ChEBI" id="CHEBI:57540"/>
        <dbReference type="ChEBI" id="CHEBI:57945"/>
        <dbReference type="ChEBI" id="CHEBI:65315"/>
        <dbReference type="ChEBI" id="CHEBI:74443"/>
    </reaction>
    <physiologicalReaction direction="right-to-left" evidence="10">
        <dbReference type="Rhea" id="RHEA:69853"/>
    </physiologicalReaction>
</comment>
<comment type="caution">
    <text evidence="14">The sequence shown here is derived from an EMBL/GenBank/DDBJ whole genome shotgun (WGS) entry which is preliminary data.</text>
</comment>
<comment type="catalytic activity">
    <reaction evidence="12">
        <text>5,6-dihydrouridine(47) in tRNA + NADP(+) = uridine(47) in tRNA + NADPH + H(+)</text>
        <dbReference type="Rhea" id="RHEA:53360"/>
        <dbReference type="Rhea" id="RHEA-COMP:13539"/>
        <dbReference type="Rhea" id="RHEA-COMP:13540"/>
        <dbReference type="ChEBI" id="CHEBI:15378"/>
        <dbReference type="ChEBI" id="CHEBI:57783"/>
        <dbReference type="ChEBI" id="CHEBI:58349"/>
        <dbReference type="ChEBI" id="CHEBI:65315"/>
        <dbReference type="ChEBI" id="CHEBI:74443"/>
        <dbReference type="EC" id="1.3.1.89"/>
    </reaction>
    <physiologicalReaction direction="right-to-left" evidence="12">
        <dbReference type="Rhea" id="RHEA:53362"/>
    </physiologicalReaction>
</comment>
<dbReference type="OrthoDB" id="272303at2759"/>
<dbReference type="AlphaFoldDB" id="A0A2B4RAN7"/>
<protein>
    <recommendedName>
        <fullName evidence="3">tRNA-dihydrouridine(47) synthase [NAD(P)(+)]</fullName>
        <ecNumber evidence="3">1.3.1.89</ecNumber>
    </recommendedName>
</protein>
<keyword evidence="8" id="KW-0560">Oxidoreductase</keyword>
<comment type="catalytic activity">
    <reaction evidence="9">
        <text>5,6-dihydrouridine(47) in tRNA + NAD(+) = uridine(47) in tRNA + NADH + H(+)</text>
        <dbReference type="Rhea" id="RHEA:53364"/>
        <dbReference type="Rhea" id="RHEA-COMP:13539"/>
        <dbReference type="Rhea" id="RHEA-COMP:13540"/>
        <dbReference type="ChEBI" id="CHEBI:15378"/>
        <dbReference type="ChEBI" id="CHEBI:57540"/>
        <dbReference type="ChEBI" id="CHEBI:57945"/>
        <dbReference type="ChEBI" id="CHEBI:65315"/>
        <dbReference type="ChEBI" id="CHEBI:74443"/>
        <dbReference type="EC" id="1.3.1.89"/>
    </reaction>
    <physiologicalReaction direction="right-to-left" evidence="9">
        <dbReference type="Rhea" id="RHEA:53366"/>
    </physiologicalReaction>
</comment>
<dbReference type="Gene3D" id="3.20.20.70">
    <property type="entry name" value="Aldolase class I"/>
    <property type="match status" value="1"/>
</dbReference>
<dbReference type="PROSITE" id="PS01136">
    <property type="entry name" value="UPF0034"/>
    <property type="match status" value="1"/>
</dbReference>
<dbReference type="InterPro" id="IPR013785">
    <property type="entry name" value="Aldolase_TIM"/>
</dbReference>
<dbReference type="GO" id="GO:0003723">
    <property type="term" value="F:RNA binding"/>
    <property type="evidence" value="ECO:0007669"/>
    <property type="project" value="TreeGrafter"/>
</dbReference>
<evidence type="ECO:0000256" key="10">
    <source>
        <dbReference type="ARBA" id="ARBA00048342"/>
    </source>
</evidence>
<evidence type="ECO:0000256" key="11">
    <source>
        <dbReference type="ARBA" id="ARBA00049447"/>
    </source>
</evidence>
<dbReference type="EMBL" id="LSMT01000741">
    <property type="protein sequence ID" value="PFX14721.1"/>
    <property type="molecule type" value="Genomic_DNA"/>
</dbReference>
<dbReference type="SUPFAM" id="SSF51395">
    <property type="entry name" value="FMN-linked oxidoreductases"/>
    <property type="match status" value="1"/>
</dbReference>
<dbReference type="PANTHER" id="PTHR45846:SF1">
    <property type="entry name" value="TRNA-DIHYDROURIDINE(47) SYNTHASE [NAD(P)(+)]-LIKE"/>
    <property type="match status" value="1"/>
</dbReference>
<comment type="similarity">
    <text evidence="2">Belongs to the Dus family. Dus3 subfamily.</text>
</comment>
<evidence type="ECO:0000256" key="8">
    <source>
        <dbReference type="ARBA" id="ARBA00023002"/>
    </source>
</evidence>
<dbReference type="GO" id="GO:0050660">
    <property type="term" value="F:flavin adenine dinucleotide binding"/>
    <property type="evidence" value="ECO:0007669"/>
    <property type="project" value="InterPro"/>
</dbReference>
<accession>A0A2B4RAN7</accession>
<dbReference type="Pfam" id="PF01207">
    <property type="entry name" value="Dus"/>
    <property type="match status" value="1"/>
</dbReference>
<evidence type="ECO:0000256" key="2">
    <source>
        <dbReference type="ARBA" id="ARBA00005451"/>
    </source>
</evidence>
<evidence type="ECO:0000259" key="13">
    <source>
        <dbReference type="Pfam" id="PF01207"/>
    </source>
</evidence>
<evidence type="ECO:0000256" key="4">
    <source>
        <dbReference type="ARBA" id="ARBA00022630"/>
    </source>
</evidence>
<sequence length="697" mass="77830">MEDVSDPPFRTLCKEQGADVVYTEFISSEGLIRKARKSVKKLDIYEKERPVGIQIFGANLKSMSETIEIVAESKPDIIDINFGCPVKKVVSKGAGAGILKNIDLMVSLTDAMVKKTNLPITVKTRLGWDKESIKIVEVAERLQDVGIKSIAIHGRTRAQMYKGNADWKPIAAVKNNPRMRIPVFANGDVNSPEAALKIKDEYGLDGAMIADDEEKYDAEKYAKEDEKKLQKYFKNHYYNTKDGAIWTIGNKTEAEGALPKANQIPLANDPKLKTIEKVKVKIDEDVKTYKMYYYLTEEDLQNFKSNDRDKDNVPNYKEVKIDEYGNISSIDTDDDEIDDLVDTDDDGDGILTKDEVWQTPLVKASENMLVFSMALSGDGGFVAAGYEGKTGANNVGVWKFDANGKELWHKTHSNGAKNDIANRIVRTSDKGFIVAGHTSNKSAGYKDFMVLKLDKDGNKQWLKTFGSTTDDEAEDIIQSKDGSYVVAGWTGNTGGHLPSRTNLWDYMILKLDKDGNKLWEKVLGGKISSKDVEEGRGIAETSDGNFVVGGHMYDYTVDNTMDIYLFKLNKDTGNVIWENKWGGILTDLIYSMKTTKDGGFIISGLTGSNTDIRNPARDCKALLLKLDENGNYVWHKEYGTGNNGNTNYVFKHARETSDGGFLVGGYKEFDSRFSNKVKPYLNYGEAWILRLDKNGDL</sequence>
<dbReference type="InterPro" id="IPR018247">
    <property type="entry name" value="EF_Hand_1_Ca_BS"/>
</dbReference>
<dbReference type="SUPFAM" id="SSF101898">
    <property type="entry name" value="NHL repeat"/>
    <property type="match status" value="1"/>
</dbReference>
<proteinExistence type="inferred from homology"/>
<keyword evidence="4" id="KW-0285">Flavoprotein</keyword>
<evidence type="ECO:0000256" key="12">
    <source>
        <dbReference type="ARBA" id="ARBA00049513"/>
    </source>
</evidence>
<comment type="catalytic activity">
    <reaction evidence="11">
        <text>a 5,6-dihydrouridine in mRNA + NADP(+) = a uridine in mRNA + NADPH + H(+)</text>
        <dbReference type="Rhea" id="RHEA:69855"/>
        <dbReference type="Rhea" id="RHEA-COMP:14658"/>
        <dbReference type="Rhea" id="RHEA-COMP:17789"/>
        <dbReference type="ChEBI" id="CHEBI:15378"/>
        <dbReference type="ChEBI" id="CHEBI:57783"/>
        <dbReference type="ChEBI" id="CHEBI:58349"/>
        <dbReference type="ChEBI" id="CHEBI:65315"/>
        <dbReference type="ChEBI" id="CHEBI:74443"/>
    </reaction>
    <physiologicalReaction direction="right-to-left" evidence="11">
        <dbReference type="Rhea" id="RHEA:69857"/>
    </physiologicalReaction>
</comment>
<keyword evidence="6" id="KW-0819">tRNA processing</keyword>
<dbReference type="InterPro" id="IPR035587">
    <property type="entry name" value="DUS-like_FMN-bd"/>
</dbReference>
<keyword evidence="5" id="KW-0288">FMN</keyword>
<reference evidence="14" key="1">
    <citation type="journal article" date="2017" name="J. ISSAAS">
        <title>Comparative analysis of the genomes of Stylophora pistillata and Acropora digitifera provides evidence for extensive differences between species of corals.</title>
        <authorList>
            <person name="Voolstra C.R."/>
            <person name="Li Y."/>
            <person name="Liew Y.J."/>
            <person name="Baumgarten S."/>
            <person name="Zoccola D."/>
            <person name="Flot J.-F."/>
            <person name="Tambutte S."/>
            <person name="Allemand D."/>
            <person name="Aranda M."/>
        </authorList>
    </citation>
    <scope>NUCLEOTIDE SEQUENCE</scope>
    <source>
        <strain evidence="14">CSM Monaco</strain>
        <tissue evidence="14">Whole animal</tissue>
    </source>
</reference>
<comment type="cofactor">
    <cofactor evidence="1">
        <name>FMN</name>
        <dbReference type="ChEBI" id="CHEBI:58210"/>
    </cofactor>
</comment>
<dbReference type="PANTHER" id="PTHR45846">
    <property type="entry name" value="TRNA-DIHYDROURIDINE(47) SYNTHASE [NAD(P)(+)]-LIKE"/>
    <property type="match status" value="1"/>
</dbReference>
<keyword evidence="7" id="KW-0521">NADP</keyword>